<gene>
    <name evidence="2" type="ORF">FA13DRAFT_1717164</name>
</gene>
<reference evidence="2 3" key="1">
    <citation type="journal article" date="2019" name="Nat. Ecol. Evol.">
        <title>Megaphylogeny resolves global patterns of mushroom evolution.</title>
        <authorList>
            <person name="Varga T."/>
            <person name="Krizsan K."/>
            <person name="Foldi C."/>
            <person name="Dima B."/>
            <person name="Sanchez-Garcia M."/>
            <person name="Sanchez-Ramirez S."/>
            <person name="Szollosi G.J."/>
            <person name="Szarkandi J.G."/>
            <person name="Papp V."/>
            <person name="Albert L."/>
            <person name="Andreopoulos W."/>
            <person name="Angelini C."/>
            <person name="Antonin V."/>
            <person name="Barry K.W."/>
            <person name="Bougher N.L."/>
            <person name="Buchanan P."/>
            <person name="Buyck B."/>
            <person name="Bense V."/>
            <person name="Catcheside P."/>
            <person name="Chovatia M."/>
            <person name="Cooper J."/>
            <person name="Damon W."/>
            <person name="Desjardin D."/>
            <person name="Finy P."/>
            <person name="Geml J."/>
            <person name="Haridas S."/>
            <person name="Hughes K."/>
            <person name="Justo A."/>
            <person name="Karasinski D."/>
            <person name="Kautmanova I."/>
            <person name="Kiss B."/>
            <person name="Kocsube S."/>
            <person name="Kotiranta H."/>
            <person name="LaButti K.M."/>
            <person name="Lechner B.E."/>
            <person name="Liimatainen K."/>
            <person name="Lipzen A."/>
            <person name="Lukacs Z."/>
            <person name="Mihaltcheva S."/>
            <person name="Morgado L.N."/>
            <person name="Niskanen T."/>
            <person name="Noordeloos M.E."/>
            <person name="Ohm R.A."/>
            <person name="Ortiz-Santana B."/>
            <person name="Ovrebo C."/>
            <person name="Racz N."/>
            <person name="Riley R."/>
            <person name="Savchenko A."/>
            <person name="Shiryaev A."/>
            <person name="Soop K."/>
            <person name="Spirin V."/>
            <person name="Szebenyi C."/>
            <person name="Tomsovsky M."/>
            <person name="Tulloss R.E."/>
            <person name="Uehling J."/>
            <person name="Grigoriev I.V."/>
            <person name="Vagvolgyi C."/>
            <person name="Papp T."/>
            <person name="Martin F.M."/>
            <person name="Miettinen O."/>
            <person name="Hibbett D.S."/>
            <person name="Nagy L.G."/>
        </authorList>
    </citation>
    <scope>NUCLEOTIDE SEQUENCE [LARGE SCALE GENOMIC DNA]</scope>
    <source>
        <strain evidence="2 3">FP101781</strain>
    </source>
</reference>
<name>A0A4Y7SH50_COPMI</name>
<dbReference type="AlphaFoldDB" id="A0A4Y7SH50"/>
<sequence length="839" mass="93131">MSIRVQGPGQLAPPRRKMYRYLFGPTERSRRRSCCLPVRAMPFTPDSGKLHMELDSRFINRAAQAADADLKYHKYICLVLEHLVNESAISLTKGAFNLAKAADHIYSVAAAQKAVLQDVQSLREGLEEATIWGRLLDKEVSARDQRENIVFVPPLPSIESKEWVPRVLEDLGKEMGWSGHGRGMFHLHAQFHDRVQHWMSIMKSEMNGSPSLGDAFLGKARVREPGNRVDWRRERERRWREVAHCMKALLNLAPQGDSGSRRTIIQRTKSLEETAGAHAGETTRRPDERSGTGESHGLRCCTQFGNDAPGVPNEETLARSRRTLSRGVTPWLLPQTSYHHHDHDHTVSVTTSTSPSSRTTTMTTTTTTTTTTIACWNVEDRLVLGLGIAAKLNRRVVSTLEEVPWTSKGEGEAREARTGYFCMASYPEAPSPRSEALAPNDILDRHSSLSSSKNPAGYSSATNDSPGTSTPHRKISKDKPSPDPTLPCFFLSETLVLSLSSAVNSNTRTPTGYRIETRRPLYHLTQHERSFGRTPPTMLTRSRATSMTILGLGIAQERGCGLVQLRRVSRREPDGRPHGAELEARTRTRTKLPKESHDAGLAPYIRQPILVSSVEAPEMRQTMVAHRSKAPSLTQLKHQCTIKQYLCLPDEWMNLSPPCLESWALDLLLYFARGELVPDINHERRKWRTSGSGSRPGFSRPRYPPSSSISSSLSSVGQEELHMSPSVLGYSHPIPDLPPPHPEALEYRHLCYLLNFMTHAPPPSFRRRGKVSFASRFNQLEAGAGAVTLTLEVVEPLAEEGDPLAARAARRAGALSGHSAALAPDSGLSYPLVAVPQAR</sequence>
<keyword evidence="3" id="KW-1185">Reference proteome</keyword>
<feature type="region of interest" description="Disordered" evidence="1">
    <location>
        <begin position="342"/>
        <end position="365"/>
    </location>
</feature>
<feature type="compositionally biased region" description="Low complexity" evidence="1">
    <location>
        <begin position="689"/>
        <end position="715"/>
    </location>
</feature>
<feature type="compositionally biased region" description="Basic and acidic residues" evidence="1">
    <location>
        <begin position="281"/>
        <end position="291"/>
    </location>
</feature>
<evidence type="ECO:0000313" key="3">
    <source>
        <dbReference type="Proteomes" id="UP000298030"/>
    </source>
</evidence>
<accession>A0A4Y7SH50</accession>
<feature type="compositionally biased region" description="Low complexity" evidence="1">
    <location>
        <begin position="347"/>
        <end position="365"/>
    </location>
</feature>
<protein>
    <submittedName>
        <fullName evidence="2">Uncharacterized protein</fullName>
    </submittedName>
</protein>
<comment type="caution">
    <text evidence="2">The sequence shown here is derived from an EMBL/GenBank/DDBJ whole genome shotgun (WGS) entry which is preliminary data.</text>
</comment>
<feature type="region of interest" description="Disordered" evidence="1">
    <location>
        <begin position="685"/>
        <end position="715"/>
    </location>
</feature>
<feature type="region of interest" description="Disordered" evidence="1">
    <location>
        <begin position="270"/>
        <end position="297"/>
    </location>
</feature>
<dbReference type="EMBL" id="QPFP01000118">
    <property type="protein sequence ID" value="TEB21193.1"/>
    <property type="molecule type" value="Genomic_DNA"/>
</dbReference>
<feature type="region of interest" description="Disordered" evidence="1">
    <location>
        <begin position="445"/>
        <end position="482"/>
    </location>
</feature>
<evidence type="ECO:0000313" key="2">
    <source>
        <dbReference type="EMBL" id="TEB21193.1"/>
    </source>
</evidence>
<feature type="compositionally biased region" description="Polar residues" evidence="1">
    <location>
        <begin position="448"/>
        <end position="470"/>
    </location>
</feature>
<proteinExistence type="predicted"/>
<organism evidence="2 3">
    <name type="scientific">Coprinellus micaceus</name>
    <name type="common">Glistening ink-cap mushroom</name>
    <name type="synonym">Coprinus micaceus</name>
    <dbReference type="NCBI Taxonomy" id="71717"/>
    <lineage>
        <taxon>Eukaryota</taxon>
        <taxon>Fungi</taxon>
        <taxon>Dikarya</taxon>
        <taxon>Basidiomycota</taxon>
        <taxon>Agaricomycotina</taxon>
        <taxon>Agaricomycetes</taxon>
        <taxon>Agaricomycetidae</taxon>
        <taxon>Agaricales</taxon>
        <taxon>Agaricineae</taxon>
        <taxon>Psathyrellaceae</taxon>
        <taxon>Coprinellus</taxon>
    </lineage>
</organism>
<dbReference type="Proteomes" id="UP000298030">
    <property type="component" value="Unassembled WGS sequence"/>
</dbReference>
<evidence type="ECO:0000256" key="1">
    <source>
        <dbReference type="SAM" id="MobiDB-lite"/>
    </source>
</evidence>